<gene>
    <name evidence="3" type="ORF">GPECTOR_17g935</name>
</gene>
<dbReference type="InterPro" id="IPR001245">
    <property type="entry name" value="Ser-Thr/Tyr_kinase_cat_dom"/>
</dbReference>
<feature type="compositionally biased region" description="Low complexity" evidence="1">
    <location>
        <begin position="828"/>
        <end position="840"/>
    </location>
</feature>
<organism evidence="3 4">
    <name type="scientific">Gonium pectorale</name>
    <name type="common">Green alga</name>
    <dbReference type="NCBI Taxonomy" id="33097"/>
    <lineage>
        <taxon>Eukaryota</taxon>
        <taxon>Viridiplantae</taxon>
        <taxon>Chlorophyta</taxon>
        <taxon>core chlorophytes</taxon>
        <taxon>Chlorophyceae</taxon>
        <taxon>CS clade</taxon>
        <taxon>Chlamydomonadales</taxon>
        <taxon>Volvocaceae</taxon>
        <taxon>Gonium</taxon>
    </lineage>
</organism>
<dbReference type="PROSITE" id="PS50011">
    <property type="entry name" value="PROTEIN_KINASE_DOM"/>
    <property type="match status" value="1"/>
</dbReference>
<evidence type="ECO:0000313" key="4">
    <source>
        <dbReference type="Proteomes" id="UP000075714"/>
    </source>
</evidence>
<feature type="region of interest" description="Disordered" evidence="1">
    <location>
        <begin position="1399"/>
        <end position="1451"/>
    </location>
</feature>
<feature type="region of interest" description="Disordered" evidence="1">
    <location>
        <begin position="439"/>
        <end position="463"/>
    </location>
</feature>
<dbReference type="OrthoDB" id="539821at2759"/>
<dbReference type="InterPro" id="IPR011009">
    <property type="entry name" value="Kinase-like_dom_sf"/>
</dbReference>
<accession>A0A150GKC8</accession>
<dbReference type="STRING" id="33097.A0A150GKC8"/>
<evidence type="ECO:0000259" key="2">
    <source>
        <dbReference type="PROSITE" id="PS50011"/>
    </source>
</evidence>
<feature type="region of interest" description="Disordered" evidence="1">
    <location>
        <begin position="769"/>
        <end position="812"/>
    </location>
</feature>
<feature type="region of interest" description="Disordered" evidence="1">
    <location>
        <begin position="1477"/>
        <end position="1507"/>
    </location>
</feature>
<feature type="region of interest" description="Disordered" evidence="1">
    <location>
        <begin position="675"/>
        <end position="746"/>
    </location>
</feature>
<dbReference type="SUPFAM" id="SSF56112">
    <property type="entry name" value="Protein kinase-like (PK-like)"/>
    <property type="match status" value="1"/>
</dbReference>
<dbReference type="Pfam" id="PF07714">
    <property type="entry name" value="PK_Tyr_Ser-Thr"/>
    <property type="match status" value="1"/>
</dbReference>
<dbReference type="Proteomes" id="UP000075714">
    <property type="component" value="Unassembled WGS sequence"/>
</dbReference>
<proteinExistence type="predicted"/>
<feature type="domain" description="Protein kinase" evidence="2">
    <location>
        <begin position="1028"/>
        <end position="1647"/>
    </location>
</feature>
<feature type="compositionally biased region" description="Low complexity" evidence="1">
    <location>
        <begin position="150"/>
        <end position="161"/>
    </location>
</feature>
<reference evidence="4" key="1">
    <citation type="journal article" date="2016" name="Nat. Commun.">
        <title>The Gonium pectorale genome demonstrates co-option of cell cycle regulation during the evolution of multicellularity.</title>
        <authorList>
            <person name="Hanschen E.R."/>
            <person name="Marriage T.N."/>
            <person name="Ferris P.J."/>
            <person name="Hamaji T."/>
            <person name="Toyoda A."/>
            <person name="Fujiyama A."/>
            <person name="Neme R."/>
            <person name="Noguchi H."/>
            <person name="Minakuchi Y."/>
            <person name="Suzuki M."/>
            <person name="Kawai-Toyooka H."/>
            <person name="Smith D.R."/>
            <person name="Sparks H."/>
            <person name="Anderson J."/>
            <person name="Bakaric R."/>
            <person name="Luria V."/>
            <person name="Karger A."/>
            <person name="Kirschner M.W."/>
            <person name="Durand P.M."/>
            <person name="Michod R.E."/>
            <person name="Nozaki H."/>
            <person name="Olson B.J."/>
        </authorList>
    </citation>
    <scope>NUCLEOTIDE SEQUENCE [LARGE SCALE GENOMIC DNA]</scope>
    <source>
        <strain evidence="4">NIES-2863</strain>
    </source>
</reference>
<evidence type="ECO:0000256" key="1">
    <source>
        <dbReference type="SAM" id="MobiDB-lite"/>
    </source>
</evidence>
<dbReference type="GO" id="GO:0004674">
    <property type="term" value="F:protein serine/threonine kinase activity"/>
    <property type="evidence" value="ECO:0007669"/>
    <property type="project" value="TreeGrafter"/>
</dbReference>
<dbReference type="InterPro" id="IPR000719">
    <property type="entry name" value="Prot_kinase_dom"/>
</dbReference>
<evidence type="ECO:0000313" key="3">
    <source>
        <dbReference type="EMBL" id="KXZ50296.1"/>
    </source>
</evidence>
<protein>
    <recommendedName>
        <fullName evidence="2">Protein kinase domain-containing protein</fullName>
    </recommendedName>
</protein>
<feature type="compositionally biased region" description="Polar residues" evidence="1">
    <location>
        <begin position="803"/>
        <end position="812"/>
    </location>
</feature>
<feature type="region of interest" description="Disordered" evidence="1">
    <location>
        <begin position="828"/>
        <end position="851"/>
    </location>
</feature>
<dbReference type="PANTHER" id="PTHR44329">
    <property type="entry name" value="SERINE/THREONINE-PROTEIN KINASE TNNI3K-RELATED"/>
    <property type="match status" value="1"/>
</dbReference>
<feature type="compositionally biased region" description="Gly residues" evidence="1">
    <location>
        <begin position="184"/>
        <end position="194"/>
    </location>
</feature>
<sequence length="1670" mass="165960">MRVVALLQELLGLTSERMQVSKVMALLCQRLGVSWACLTALSTDGEVFQHIGSAYALESRTITCSFSSCRTSSGLPGALGQGERQGTGRGPPSRCSSTNSIVGAGSIVEVGMSDPHMLRSSDTSIEAASASGQPLMLWEPAPIPVTSTGLPASLTTSASPASSPPGAPSGNSQPRLFHQTAAGPGAGAGPGGMPGQVSLSSPAGGPVASPGPGIVPVSAWPLDWQLLHREKGMRSFMCLPVSAANGSGTVIGCISFGSVEPMDWNRQFWASSTRLITGWAAGAITTTRATARASFYSRLCGAADLTGLARAFAYDMPVFLSDGAAGPGTALPEVRLALVSSRLQHAVVYAAPLLQVSGRLGLPPPGTPMSAAGSSIIGAGLGLGHGVGGGGGGSGSAAGGAAASGPSASAGSASSMAGVILYPMSGSGTIRLLDAERRAAPTEAPAGKAGGGPAGGPGSPPLLGDDVIECMVLGSTLDGEELLSCRSSSTAGQAVDSPEQFGGDPSLRPPSTGRKGSAPGMGSGRPSPAAQARNGGPPRSLPPPEAPPVDCVKINTDSTLLMSVLEAGDIMIIKDALQYFGGGRMVARDLALNNTRPATAGTLVILPLLHRCRSLGCVYVFARNEFNLSLSRAAWGDLAGMLSRAVFAQLVGRLRHEWYSVFSEEPPARPMMARDMSARGSHTGGTTGGSTSFGPGAARRVKRTDTGNSLGGYSGASSLRPSFDVPSRSAEQPYGGGFGLSADGGGSREEAARVLVAAAQVLEYAGFMPSVDGDDSVPGLGSRPPERVGSRHRIPPAHASVGSAEQTGSDHGTPTALVMPSTAVVAAARGGASSSSGAAGDRQSPSPGSLSFKLPVDIQQVAMTQLLPTLPLAVAPAAELGEPYSAVTVTTSTAAVAAVPPVGAGSLATGGSEEAACRGGRPPSAGFETSTTGASSGGEGGFNIAGAGDRALLRVTSPQAAAAAAAAAGAAAGPPGAGPTVIVARPVRATPVTVTVAGPGVSVATEELLPEEEVSGSSRELQGWPELVDILFDMHRTRNVSVYLAAYRGRPVAIKMMRSHMSMDGRPGHLDTEALTIAAQQQLSCVDHPNVLRVLMVYPLVYEVIAGGGGPGGGASKNARHGAGTGSNAPGALFLAAAAAAAATGGGGGGGGGAAAATGATHLNPLQPHGLGQGLGALHMQAHAMGDLLAGAGAADLPGGGVYLTAVLPRREKFKRGMALMLELFPSLSLREALQKRMLLPLGELTGGQAIGTGDSSVVAGPFQYATSQSALSDGPGTPTAAGLGAGGGISGGYPYIPQNLSGLPTLPEGLGSGEGLGGYGGGHTVDSSPNLALTAASNSGGNSCGGGGTGQGGGGPSLSLVVSILSQIAAGMLALHSAGLAHGELRPENVLLAMPSGARSHLASGQQERGGGGSSSGAGLGPATVLSGASDGMQRLSPNPRAPGANCGAALGLSGRGRSGGGGGGGGAVAAGLGGTSQSSSMGGGCGASLAETDRSTAPERPLPGRPITTDVIVKIKDAGMTVVGYSKGAQTVRKLLQRNRSAVLPFMPPEVHRGERFSRSADVYMFGILMWELYTGGVAFSNLAGTPIKLLQTVIGDGVRPPWPEGTPVWYQSLAARCWAGNAKQRPSFRRIVDKLAEVTSSTALAAAGALVAASWGQGNTVGTMVGP</sequence>
<dbReference type="InterPro" id="IPR051681">
    <property type="entry name" value="Ser/Thr_Kinases-Pseudokinases"/>
</dbReference>
<dbReference type="Gene3D" id="1.10.510.10">
    <property type="entry name" value="Transferase(Phosphotransferase) domain 1"/>
    <property type="match status" value="1"/>
</dbReference>
<feature type="region of interest" description="Disordered" evidence="1">
    <location>
        <begin position="148"/>
        <end position="207"/>
    </location>
</feature>
<feature type="region of interest" description="Disordered" evidence="1">
    <location>
        <begin position="488"/>
        <end position="549"/>
    </location>
</feature>
<feature type="compositionally biased region" description="Gly residues" evidence="1">
    <location>
        <begin position="77"/>
        <end position="89"/>
    </location>
</feature>
<dbReference type="GO" id="GO:0005524">
    <property type="term" value="F:ATP binding"/>
    <property type="evidence" value="ECO:0007669"/>
    <property type="project" value="InterPro"/>
</dbReference>
<name>A0A150GKC8_GONPE</name>
<dbReference type="EMBL" id="LSYV01000018">
    <property type="protein sequence ID" value="KXZ50296.1"/>
    <property type="molecule type" value="Genomic_DNA"/>
</dbReference>
<feature type="compositionally biased region" description="Low complexity" evidence="1">
    <location>
        <begin position="924"/>
        <end position="934"/>
    </location>
</feature>
<feature type="region of interest" description="Disordered" evidence="1">
    <location>
        <begin position="907"/>
        <end position="939"/>
    </location>
</feature>
<feature type="compositionally biased region" description="Gly residues" evidence="1">
    <location>
        <begin position="1409"/>
        <end position="1421"/>
    </location>
</feature>
<feature type="compositionally biased region" description="Gly residues" evidence="1">
    <location>
        <begin position="448"/>
        <end position="457"/>
    </location>
</feature>
<feature type="compositionally biased region" description="Low complexity" evidence="1">
    <location>
        <begin position="689"/>
        <end position="698"/>
    </location>
</feature>
<keyword evidence="4" id="KW-1185">Reference proteome</keyword>
<feature type="region of interest" description="Disordered" evidence="1">
    <location>
        <begin position="73"/>
        <end position="100"/>
    </location>
</feature>
<comment type="caution">
    <text evidence="3">The sequence shown here is derived from an EMBL/GenBank/DDBJ whole genome shotgun (WGS) entry which is preliminary data.</text>
</comment>
<feature type="compositionally biased region" description="Gly residues" evidence="1">
    <location>
        <begin position="734"/>
        <end position="745"/>
    </location>
</feature>